<organism evidence="1 2">
    <name type="scientific">Burkholderia contaminans LMG 23361</name>
    <dbReference type="NCBI Taxonomy" id="1334628"/>
    <lineage>
        <taxon>Bacteria</taxon>
        <taxon>Pseudomonadati</taxon>
        <taxon>Pseudomonadota</taxon>
        <taxon>Betaproteobacteria</taxon>
        <taxon>Burkholderiales</taxon>
        <taxon>Burkholderiaceae</taxon>
        <taxon>Burkholderia</taxon>
        <taxon>Burkholderia cepacia complex</taxon>
    </lineage>
</organism>
<evidence type="ECO:0000313" key="1">
    <source>
        <dbReference type="EMBL" id="KKL36566.1"/>
    </source>
</evidence>
<gene>
    <name evidence="1" type="ORF">WR31_25700</name>
</gene>
<reference evidence="1 2" key="1">
    <citation type="submission" date="2015-03" db="EMBL/GenBank/DDBJ databases">
        <title>Draft genome sequences of the Burkholderia contaminans strains LMG 23361 and FFH2055 and Burkholderia cenocepacia K56-2.</title>
        <authorList>
            <person name="Bloodworth R.A."/>
            <person name="Selin C."/>
            <person name="Lopez De Volder M.A."/>
            <person name="Degrossi J."/>
            <person name="Drevinek P."/>
            <person name="Galanternik L."/>
            <person name="Cardona S.T."/>
        </authorList>
    </citation>
    <scope>NUCLEOTIDE SEQUENCE [LARGE SCALE GENOMIC DNA]</scope>
    <source>
        <strain evidence="1 2">LMG 23361</strain>
    </source>
</reference>
<comment type="caution">
    <text evidence="1">The sequence shown here is derived from an EMBL/GenBank/DDBJ whole genome shotgun (WGS) entry which is preliminary data.</text>
</comment>
<protein>
    <submittedName>
        <fullName evidence="1">Uncharacterized protein</fullName>
    </submittedName>
</protein>
<dbReference type="AlphaFoldDB" id="A0ABD4AQB4"/>
<name>A0ABD4AQB4_9BURK</name>
<evidence type="ECO:0000313" key="2">
    <source>
        <dbReference type="Proteomes" id="UP000034400"/>
    </source>
</evidence>
<proteinExistence type="predicted"/>
<accession>A0ABD4AQB4</accession>
<dbReference type="Proteomes" id="UP000034400">
    <property type="component" value="Unassembled WGS sequence"/>
</dbReference>
<sequence length="149" mass="16296">MGNVEVCPVLFDLANDLEDGRDPLFQACLDINRRHAPGTSCGCARDLLSNSADGVTKAIGRVAEIRINIFPVATHFCLWRFDFVVSSEHVATALAPFLTTHFSSATARVAPVLSETSWKTARLSQLSHAHQIKTAMVAARRDHGEKRPV</sequence>
<dbReference type="EMBL" id="LASD01000010">
    <property type="protein sequence ID" value="KKL36566.1"/>
    <property type="molecule type" value="Genomic_DNA"/>
</dbReference>